<dbReference type="GeneID" id="62160733"/>
<sequence>MSGVSDKAIINGDIPRDGTAAEDQEARERENGRVESFLEDNNGPVPLFGQDATTVGQRHAEKAAMINEVVANADR</sequence>
<feature type="compositionally biased region" description="Basic and acidic residues" evidence="1">
    <location>
        <begin position="24"/>
        <end position="33"/>
    </location>
</feature>
<accession>A0A9P6I8D9</accession>
<gene>
    <name evidence="2" type="ORF">CkaCkLH20_04940</name>
</gene>
<comment type="caution">
    <text evidence="2">The sequence shown here is derived from an EMBL/GenBank/DDBJ whole genome shotgun (WGS) entry which is preliminary data.</text>
</comment>
<proteinExistence type="predicted"/>
<organism evidence="2 3">
    <name type="scientific">Colletotrichum karsti</name>
    <dbReference type="NCBI Taxonomy" id="1095194"/>
    <lineage>
        <taxon>Eukaryota</taxon>
        <taxon>Fungi</taxon>
        <taxon>Dikarya</taxon>
        <taxon>Ascomycota</taxon>
        <taxon>Pezizomycotina</taxon>
        <taxon>Sordariomycetes</taxon>
        <taxon>Hypocreomycetidae</taxon>
        <taxon>Glomerellales</taxon>
        <taxon>Glomerellaceae</taxon>
        <taxon>Colletotrichum</taxon>
        <taxon>Colletotrichum boninense species complex</taxon>
    </lineage>
</organism>
<keyword evidence="3" id="KW-1185">Reference proteome</keyword>
<evidence type="ECO:0000313" key="2">
    <source>
        <dbReference type="EMBL" id="KAF9877805.1"/>
    </source>
</evidence>
<reference evidence="2" key="1">
    <citation type="submission" date="2020-03" db="EMBL/GenBank/DDBJ databases">
        <authorList>
            <person name="He L."/>
        </authorList>
    </citation>
    <scope>NUCLEOTIDE SEQUENCE</scope>
    <source>
        <strain evidence="2">CkLH20</strain>
    </source>
</reference>
<dbReference type="AlphaFoldDB" id="A0A9P6I8D9"/>
<dbReference type="RefSeq" id="XP_038747266.1">
    <property type="nucleotide sequence ID" value="XM_038887659.1"/>
</dbReference>
<reference evidence="2" key="2">
    <citation type="submission" date="2020-11" db="EMBL/GenBank/DDBJ databases">
        <title>Whole genome sequencing of Colletotrichum sp.</title>
        <authorList>
            <person name="Li H."/>
        </authorList>
    </citation>
    <scope>NUCLEOTIDE SEQUENCE</scope>
    <source>
        <strain evidence="2">CkLH20</strain>
    </source>
</reference>
<dbReference type="Proteomes" id="UP000781932">
    <property type="component" value="Unassembled WGS sequence"/>
</dbReference>
<dbReference type="EMBL" id="JAATWM020000013">
    <property type="protein sequence ID" value="KAF9877805.1"/>
    <property type="molecule type" value="Genomic_DNA"/>
</dbReference>
<feature type="region of interest" description="Disordered" evidence="1">
    <location>
        <begin position="1"/>
        <end position="46"/>
    </location>
</feature>
<protein>
    <submittedName>
        <fullName evidence="2">Uncharacterized protein</fullName>
    </submittedName>
</protein>
<name>A0A9P6I8D9_9PEZI</name>
<evidence type="ECO:0000313" key="3">
    <source>
        <dbReference type="Proteomes" id="UP000781932"/>
    </source>
</evidence>
<evidence type="ECO:0000256" key="1">
    <source>
        <dbReference type="SAM" id="MobiDB-lite"/>
    </source>
</evidence>